<dbReference type="AlphaFoldDB" id="I7ML34"/>
<evidence type="ECO:0000256" key="5">
    <source>
        <dbReference type="ARBA" id="ARBA00018512"/>
    </source>
</evidence>
<dbReference type="GeneID" id="7829728"/>
<feature type="transmembrane region" description="Helical" evidence="14">
    <location>
        <begin position="129"/>
        <end position="154"/>
    </location>
</feature>
<keyword evidence="6" id="KW-0328">Glycosyltransferase</keyword>
<evidence type="ECO:0000313" key="15">
    <source>
        <dbReference type="EMBL" id="EAS01091.2"/>
    </source>
</evidence>
<proteinExistence type="inferred from homology"/>
<dbReference type="RefSeq" id="XP_001021336.2">
    <property type="nucleotide sequence ID" value="XM_001021336.2"/>
</dbReference>
<evidence type="ECO:0000256" key="1">
    <source>
        <dbReference type="ARBA" id="ARBA00004477"/>
    </source>
</evidence>
<evidence type="ECO:0000256" key="10">
    <source>
        <dbReference type="ARBA" id="ARBA00022989"/>
    </source>
</evidence>
<protein>
    <recommendedName>
        <fullName evidence="5">Dol-P-Glc:Glc(2)Man(9)GlcNAc(2)-PP-Dol alpha-1,2-glucosyltransferase</fullName>
        <ecNumber evidence="4">2.4.1.256</ecNumber>
    </recommendedName>
</protein>
<keyword evidence="16" id="KW-1185">Reference proteome</keyword>
<comment type="similarity">
    <text evidence="3">Belongs to the ALG10 glucosyltransferase family.</text>
</comment>
<evidence type="ECO:0000256" key="7">
    <source>
        <dbReference type="ARBA" id="ARBA00022679"/>
    </source>
</evidence>
<comment type="pathway">
    <text evidence="2">Protein modification; protein glycosylation.</text>
</comment>
<dbReference type="InterPro" id="IPR016900">
    <property type="entry name" value="Alg10"/>
</dbReference>
<reference evidence="16" key="1">
    <citation type="journal article" date="2006" name="PLoS Biol.">
        <title>Macronuclear genome sequence of the ciliate Tetrahymena thermophila, a model eukaryote.</title>
        <authorList>
            <person name="Eisen J.A."/>
            <person name="Coyne R.S."/>
            <person name="Wu M."/>
            <person name="Wu D."/>
            <person name="Thiagarajan M."/>
            <person name="Wortman J.R."/>
            <person name="Badger J.H."/>
            <person name="Ren Q."/>
            <person name="Amedeo P."/>
            <person name="Jones K.M."/>
            <person name="Tallon L.J."/>
            <person name="Delcher A.L."/>
            <person name="Salzberg S.L."/>
            <person name="Silva J.C."/>
            <person name="Haas B.J."/>
            <person name="Majoros W.H."/>
            <person name="Farzad M."/>
            <person name="Carlton J.M."/>
            <person name="Smith R.K. Jr."/>
            <person name="Garg J."/>
            <person name="Pearlman R.E."/>
            <person name="Karrer K.M."/>
            <person name="Sun L."/>
            <person name="Manning G."/>
            <person name="Elde N.C."/>
            <person name="Turkewitz A.P."/>
            <person name="Asai D.J."/>
            <person name="Wilkes D.E."/>
            <person name="Wang Y."/>
            <person name="Cai H."/>
            <person name="Collins K."/>
            <person name="Stewart B.A."/>
            <person name="Lee S.R."/>
            <person name="Wilamowska K."/>
            <person name="Weinberg Z."/>
            <person name="Ruzzo W.L."/>
            <person name="Wloga D."/>
            <person name="Gaertig J."/>
            <person name="Frankel J."/>
            <person name="Tsao C.-C."/>
            <person name="Gorovsky M.A."/>
            <person name="Keeling P.J."/>
            <person name="Waller R.F."/>
            <person name="Patron N.J."/>
            <person name="Cherry J.M."/>
            <person name="Stover N.A."/>
            <person name="Krieger C.J."/>
            <person name="del Toro C."/>
            <person name="Ryder H.F."/>
            <person name="Williamson S.C."/>
            <person name="Barbeau R.A."/>
            <person name="Hamilton E.P."/>
            <person name="Orias E."/>
        </authorList>
    </citation>
    <scope>NUCLEOTIDE SEQUENCE [LARGE SCALE GENOMIC DNA]</scope>
    <source>
        <strain evidence="16">SB210</strain>
    </source>
</reference>
<evidence type="ECO:0000256" key="8">
    <source>
        <dbReference type="ARBA" id="ARBA00022692"/>
    </source>
</evidence>
<dbReference type="Proteomes" id="UP000009168">
    <property type="component" value="Unassembled WGS sequence"/>
</dbReference>
<feature type="transmembrane region" description="Helical" evidence="14">
    <location>
        <begin position="256"/>
        <end position="280"/>
    </location>
</feature>
<sequence>MDEFFHLDQLDHYLNGDWAYWNDKLTTPPGTYFLFYPFLKLGQFFGFKNTLLGARLLNSFLLGSAILVFLKKIFQEINSKDKVFLSYYVLFTPTIYFFSHLFYTDSASLVTCLGMYYYSKKQKFTLSGLFGLVSILIRQTNVIWILYICLISFIDQNLKAFQEKSFMHSSKSLIGLLFKNIFSIARMFKMQIILVIAFTCFVIYNGSIVLGDKLNHESSFHPTQLLYLSLFAFLNLPLSVKAYFSNLKDTLKNQKVAFLILLAISLGVIHKFTFAHKFILSDNRHYIFYIWKNFYGRYPIFKYLMAPVYSFSIAFILNIFKQNGIQQLNWPC</sequence>
<keyword evidence="7" id="KW-0808">Transferase</keyword>
<comment type="subcellular location">
    <subcellularLocation>
        <location evidence="1">Endoplasmic reticulum membrane</location>
        <topology evidence="1">Multi-pass membrane protein</topology>
    </subcellularLocation>
</comment>
<dbReference type="GO" id="GO:0106073">
    <property type="term" value="F:dolichyl pyrophosphate Glc2Man9GlcNAc2 alpha-1,2-glucosyltransferase activity"/>
    <property type="evidence" value="ECO:0007669"/>
    <property type="project" value="UniProtKB-EC"/>
</dbReference>
<comment type="function">
    <text evidence="12">Dol-P-Glc:Glc(2)Man(9)GlcNAc(2)-PP-Dol alpha-1,2-glucosyltransferase that operates in the biosynthetic pathway of dolichol-linked oligosaccharides, the glycan precursors employed in protein asparagine (N)-glycosylation. The assembly of dolichol-linked oligosaccharides begins on the cytosolic side of the endoplasmic reticulum membrane and finishes in its lumen. The sequential addition of sugars to dolichol pyrophosphate produces dolichol-linked oligosaccharides containing fourteen sugars, including two GlcNAcs, nine mannoses and three glucoses. Once assembled, the oligosaccharide is transferred from the lipid to nascent proteins by oligosaccharyltransferases. In the lumen of the endoplasmic reticulum, adds the third and last glucose residue from dolichyl phosphate glucose (Dol-P-Glc) onto the lipid-linked oligosaccharide intermediate Glc(2)Man(9)GlcNAc(2)-PP-Dol to produce Glc(3)Man(9)GlcNAc(2)-PP-Dol.</text>
</comment>
<dbReference type="EMBL" id="GG662605">
    <property type="protein sequence ID" value="EAS01091.2"/>
    <property type="molecule type" value="Genomic_DNA"/>
</dbReference>
<dbReference type="KEGG" id="tet:TTHERM_00316440"/>
<keyword evidence="10 14" id="KW-1133">Transmembrane helix</keyword>
<organism evidence="15 16">
    <name type="scientific">Tetrahymena thermophila (strain SB210)</name>
    <dbReference type="NCBI Taxonomy" id="312017"/>
    <lineage>
        <taxon>Eukaryota</taxon>
        <taxon>Sar</taxon>
        <taxon>Alveolata</taxon>
        <taxon>Ciliophora</taxon>
        <taxon>Intramacronucleata</taxon>
        <taxon>Oligohymenophorea</taxon>
        <taxon>Hymenostomatida</taxon>
        <taxon>Tetrahymenina</taxon>
        <taxon>Tetrahymenidae</taxon>
        <taxon>Tetrahymena</taxon>
    </lineage>
</organism>
<keyword evidence="11 14" id="KW-0472">Membrane</keyword>
<accession>I7ML34</accession>
<evidence type="ECO:0000256" key="3">
    <source>
        <dbReference type="ARBA" id="ARBA00010600"/>
    </source>
</evidence>
<feature type="transmembrane region" description="Helical" evidence="14">
    <location>
        <begin position="225"/>
        <end position="244"/>
    </location>
</feature>
<evidence type="ECO:0000256" key="6">
    <source>
        <dbReference type="ARBA" id="ARBA00022676"/>
    </source>
</evidence>
<evidence type="ECO:0000256" key="13">
    <source>
        <dbReference type="ARBA" id="ARBA00048064"/>
    </source>
</evidence>
<dbReference type="PANTHER" id="PTHR12989:SF10">
    <property type="entry name" value="DOL-P-GLC:GLC(2)MAN(9)GLCNAC(2)-PP-DOL ALPHA-1,2-GLUCOSYLTRANSFERASE-RELATED"/>
    <property type="match status" value="1"/>
</dbReference>
<keyword evidence="9" id="KW-0256">Endoplasmic reticulum</keyword>
<keyword evidence="8 14" id="KW-0812">Transmembrane</keyword>
<dbReference type="eggNOG" id="KOG2642">
    <property type="taxonomic scope" value="Eukaryota"/>
</dbReference>
<dbReference type="GO" id="GO:0006488">
    <property type="term" value="P:dolichol-linked oligosaccharide biosynthetic process"/>
    <property type="evidence" value="ECO:0007669"/>
    <property type="project" value="InterPro"/>
</dbReference>
<evidence type="ECO:0000313" key="16">
    <source>
        <dbReference type="Proteomes" id="UP000009168"/>
    </source>
</evidence>
<dbReference type="PANTHER" id="PTHR12989">
    <property type="entry name" value="ALPHA-1,2-GLUCOSYLTRANSFERASE ALG10"/>
    <property type="match status" value="1"/>
</dbReference>
<evidence type="ECO:0000256" key="11">
    <source>
        <dbReference type="ARBA" id="ARBA00023136"/>
    </source>
</evidence>
<dbReference type="STRING" id="312017.I7ML34"/>
<comment type="catalytic activity">
    <reaction evidence="13">
        <text>an alpha-D-Glc-(1-&gt;3)-alpha-D-Glc-(1-&gt;3)-alpha-D-Man-(1-&gt;2)-alpha-D-Man-(1-&gt;2)-alpha-D-Man-(1-&gt;3)-[alpha-D-Man-(1-&gt;2)-alpha-D-Man-(1-&gt;3)-[alpha-D-Man-(1-&gt;2)-alpha-D-Man-(1-&gt;6)]-alpha-D-Man-(1-&gt;6)]-beta-D-Man-(1-&gt;4)-beta-D-GlcNAc-(1-&gt;4)-alpha-D-GlcNAc-diphospho-di-trans,poly-cis-dolichol + a di-trans,poly-cis-dolichyl beta-D-glucosyl phosphate = a alpha-D-Glc-(1-&gt;2)-alpha-D-Glc-(1-&gt;3)-alpha-D-Glc-(1-&gt;3)-alpha-D-Man-(1-&gt;2)-alpha-D-Man-(1-&gt;2)-alpha-D-Man-(1-&gt;3)-[alpha-D-Man-(1-&gt;2)-alpha-D-Man-(1-&gt;3)-[alpha-D-Man-(1-&gt;2)-alpha-D-Man-(1-&gt;6)]-alpha-D-Man-(1-&gt;6)]-beta-D-Man-(1-&gt;4)-beta-D-GlcNAc-(1-&gt;4)-alpha-D-GlcNAc-diphospho-di-trans,poly-cis-dolichol + a di-trans,poly-cis-dolichyl phosphate + H(+)</text>
        <dbReference type="Rhea" id="RHEA:29543"/>
        <dbReference type="Rhea" id="RHEA-COMP:19498"/>
        <dbReference type="Rhea" id="RHEA-COMP:19502"/>
        <dbReference type="Rhea" id="RHEA-COMP:19512"/>
        <dbReference type="Rhea" id="RHEA-COMP:19522"/>
        <dbReference type="ChEBI" id="CHEBI:15378"/>
        <dbReference type="ChEBI" id="CHEBI:57525"/>
        <dbReference type="ChEBI" id="CHEBI:57683"/>
        <dbReference type="ChEBI" id="CHEBI:132522"/>
        <dbReference type="ChEBI" id="CHEBI:132523"/>
        <dbReference type="EC" id="2.4.1.256"/>
    </reaction>
    <physiologicalReaction direction="left-to-right" evidence="13">
        <dbReference type="Rhea" id="RHEA:29544"/>
    </physiologicalReaction>
</comment>
<feature type="transmembrane region" description="Helical" evidence="14">
    <location>
        <begin position="300"/>
        <end position="320"/>
    </location>
</feature>
<evidence type="ECO:0000256" key="4">
    <source>
        <dbReference type="ARBA" id="ARBA00011967"/>
    </source>
</evidence>
<dbReference type="EC" id="2.4.1.256" evidence="4"/>
<dbReference type="GO" id="GO:0005789">
    <property type="term" value="C:endoplasmic reticulum membrane"/>
    <property type="evidence" value="ECO:0007669"/>
    <property type="project" value="UniProtKB-SubCell"/>
</dbReference>
<dbReference type="OrthoDB" id="426583at2759"/>
<feature type="transmembrane region" description="Helical" evidence="14">
    <location>
        <begin position="192"/>
        <end position="210"/>
    </location>
</feature>
<evidence type="ECO:0000256" key="12">
    <source>
        <dbReference type="ARBA" id="ARBA00044727"/>
    </source>
</evidence>
<evidence type="ECO:0000256" key="14">
    <source>
        <dbReference type="SAM" id="Phobius"/>
    </source>
</evidence>
<gene>
    <name evidence="15" type="ORF">TTHERM_00316440</name>
</gene>
<dbReference type="Pfam" id="PF04922">
    <property type="entry name" value="DIE2_ALG10"/>
    <property type="match status" value="1"/>
</dbReference>
<dbReference type="InParanoid" id="I7ML34"/>
<name>I7ML34_TETTS</name>
<feature type="transmembrane region" description="Helical" evidence="14">
    <location>
        <begin position="56"/>
        <end position="74"/>
    </location>
</feature>
<evidence type="ECO:0000256" key="2">
    <source>
        <dbReference type="ARBA" id="ARBA00004922"/>
    </source>
</evidence>
<evidence type="ECO:0000256" key="9">
    <source>
        <dbReference type="ARBA" id="ARBA00022824"/>
    </source>
</evidence>